<dbReference type="AlphaFoldDB" id="A0A2H4VP54"/>
<feature type="region of interest" description="Disordered" evidence="1">
    <location>
        <begin position="270"/>
        <end position="324"/>
    </location>
</feature>
<accession>A0A2H4VP54</accession>
<evidence type="ECO:0000313" key="4">
    <source>
        <dbReference type="Proteomes" id="UP000232631"/>
    </source>
</evidence>
<evidence type="ECO:0000313" key="3">
    <source>
        <dbReference type="EMBL" id="AUB59830.1"/>
    </source>
</evidence>
<dbReference type="KEGG" id="msub:BK009_03555"/>
<gene>
    <name evidence="3" type="ORF">BK009_03555</name>
</gene>
<dbReference type="Proteomes" id="UP000232631">
    <property type="component" value="Chromosome"/>
</dbReference>
<feature type="compositionally biased region" description="Basic and acidic residues" evidence="1">
    <location>
        <begin position="305"/>
        <end position="318"/>
    </location>
</feature>
<keyword evidence="4" id="KW-1185">Reference proteome</keyword>
<dbReference type="Gene3D" id="1.25.10.10">
    <property type="entry name" value="Leucine-rich Repeat Variant"/>
    <property type="match status" value="1"/>
</dbReference>
<feature type="region of interest" description="Disordered" evidence="1">
    <location>
        <begin position="354"/>
        <end position="387"/>
    </location>
</feature>
<keyword evidence="2" id="KW-0472">Membrane</keyword>
<keyword evidence="2" id="KW-1133">Transmembrane helix</keyword>
<feature type="compositionally biased region" description="Acidic residues" evidence="1">
    <location>
        <begin position="67"/>
        <end position="85"/>
    </location>
</feature>
<evidence type="ECO:0000256" key="2">
    <source>
        <dbReference type="SAM" id="Phobius"/>
    </source>
</evidence>
<dbReference type="RefSeq" id="WP_100909071.1">
    <property type="nucleotide sequence ID" value="NZ_CP017768.1"/>
</dbReference>
<evidence type="ECO:0000256" key="1">
    <source>
        <dbReference type="SAM" id="MobiDB-lite"/>
    </source>
</evidence>
<feature type="compositionally biased region" description="Polar residues" evidence="1">
    <location>
        <begin position="215"/>
        <end position="234"/>
    </location>
</feature>
<feature type="region of interest" description="Disordered" evidence="1">
    <location>
        <begin position="215"/>
        <end position="237"/>
    </location>
</feature>
<dbReference type="InterPro" id="IPR011989">
    <property type="entry name" value="ARM-like"/>
</dbReference>
<organism evidence="3 4">
    <name type="scientific">Methanobacterium subterraneum</name>
    <dbReference type="NCBI Taxonomy" id="59277"/>
    <lineage>
        <taxon>Archaea</taxon>
        <taxon>Methanobacteriati</taxon>
        <taxon>Methanobacteriota</taxon>
        <taxon>Methanomada group</taxon>
        <taxon>Methanobacteria</taxon>
        <taxon>Methanobacteriales</taxon>
        <taxon>Methanobacteriaceae</taxon>
        <taxon>Methanobacterium</taxon>
    </lineage>
</organism>
<proteinExistence type="predicted"/>
<feature type="compositionally biased region" description="Polar residues" evidence="1">
    <location>
        <begin position="354"/>
        <end position="380"/>
    </location>
</feature>
<feature type="region of interest" description="Disordered" evidence="1">
    <location>
        <begin position="45"/>
        <end position="88"/>
    </location>
</feature>
<keyword evidence="2" id="KW-0812">Transmembrane</keyword>
<reference evidence="3 4" key="1">
    <citation type="submission" date="2016-10" db="EMBL/GenBank/DDBJ databases">
        <title>Comparative genomics between deep and shallow subseafloor isolates.</title>
        <authorList>
            <person name="Ishii S."/>
            <person name="Miller J.R."/>
            <person name="Sutton G."/>
            <person name="Suzuki S."/>
            <person name="Methe B."/>
            <person name="Inagaki F."/>
            <person name="Imachi H."/>
        </authorList>
    </citation>
    <scope>NUCLEOTIDE SEQUENCE [LARGE SCALE GENOMIC DNA]</scope>
    <source>
        <strain evidence="3 4">A8p</strain>
    </source>
</reference>
<evidence type="ECO:0008006" key="5">
    <source>
        <dbReference type="Google" id="ProtNLM"/>
    </source>
</evidence>
<name>A0A2H4VP54_9EURY</name>
<sequence length="475" mass="52935">MGYLICQECGGYYKLENGESKEDFVSCECYGSLTYVEDIDGYLKENNKSDHHPPITLKDNTTRTENLDSEADSDNLEEDVLEDEPSPVNQKLETFSFPSFKGSDNPRVKDRNYYRKINSKEEKPDIGKLKLIKDVNGIIEALNYNDAVVKLEAVKTLGNLGDERALTPLNKVKTEKKGILKTYAQNAIFHIESKNRGLKSRNRAYYRKEYNNAISSENNKNKPLNQSVNKNTGAITFKSPKKTKEVFKNNQVTSMGASDTLQTDIDKQTVTHPNHSEPRSNPGNQKHTPEHKSTSMNKSQGSDKSISEVKSSSKDKPSIKSNLRNVLYGNKKEVEDGNGVEVISEGVKTHKNVSKPNYGNLFSKSNNFPESKTKTTNRSNGPKGHEDFVKYSNSTQANEQSNSSLGASSVVKRDITITTTPNNGGIKEAPSTKVMDGDYFIQFLGIKNTDKPLIGFIFLFAASLIFGVLLTMGYN</sequence>
<feature type="transmembrane region" description="Helical" evidence="2">
    <location>
        <begin position="453"/>
        <end position="474"/>
    </location>
</feature>
<protein>
    <recommendedName>
        <fullName evidence="5">HEAT repeat domain-containing protein</fullName>
    </recommendedName>
</protein>
<dbReference type="EMBL" id="CP017768">
    <property type="protein sequence ID" value="AUB59830.1"/>
    <property type="molecule type" value="Genomic_DNA"/>
</dbReference>
<dbReference type="GeneID" id="35125531"/>